<feature type="compositionally biased region" description="Basic and acidic residues" evidence="1">
    <location>
        <begin position="387"/>
        <end position="396"/>
    </location>
</feature>
<dbReference type="Pfam" id="PF15863">
    <property type="entry name" value="EELM2"/>
    <property type="match status" value="1"/>
</dbReference>
<feature type="compositionally biased region" description="Low complexity" evidence="1">
    <location>
        <begin position="657"/>
        <end position="683"/>
    </location>
</feature>
<feature type="compositionally biased region" description="Basic residues" evidence="1">
    <location>
        <begin position="872"/>
        <end position="887"/>
    </location>
</feature>
<sequence length="887" mass="93172">MPPKKDPESSMSVVPLPPVGLMGEASTFGGGICEECWQAGGDFARCKWCSKTAHTSCLTASRSSFPSSLGGRESSTQMHNLPPKPPEDEGVSRKEETPPLLCSDCDLSGFSADRMSMALWDVAGRDARPKSTSSASVHWGTRAFFTAFEDGVHVPPSFPGPPAFLLGDGGGNSQARGSSNAQLLLQAAAAAGEVLASPCSSSSSSSSSAQQTAGLIGAAAQPSEPIPAGEGERAQGGSSTRRSSRFASRQQQEKEKETGGGDETNKAKVGEGERSSTGEGANRVCASPLEGGKGSSKRGRKGQGPGEKKSGMATAKEEEEVRNSSSSSGVQFFPSSSSPECKEEDKKKGKGKEKKTQQQKKEETSASPSPTKMRKTENLVLPPVKVEFQEDPEKHNAVSFPKGNPPLLNNLKPKPTLDIDEPRIAFPNFGFAPASSSSSSSFDPMPVVPIQISQQETERERGPPTELMTAVRRGLLLEERGGAANEGLGESAIGTGGRGGNLPEEMNGLSSSSYFTACSNAVAPPPAHAPPGGERERVTEGLLASLVPDHVPESQTDAWADVDVGVDATDEQTRAQGWMRYRRFITISGALRADPVPIELLSAPVRPADVPRRLCPRKVFSGALLQGALNRQRAAAGGRGGSGRVLSPRGGAGQGGREAQAPRAASSSSPSQRARAAAALSGSSARFHKVIKNTAKGLLDSERERDTATKVGEGEGEGGAVHGGTERESGREDVMMADVATDSETGGRASPVNTQSNPPPAVIEAPPSLDDYMSHMAAVWADKMFRAQVAGGDRFPFNADFGLQLLAQEGYHMESAMRRLCVSSFQDLRATLSMPSRPYMNKWRPGENRGSFPATPFPPCPKGALPPSPSPPKHRGGRRGGRRKAGG</sequence>
<feature type="compositionally biased region" description="Polar residues" evidence="1">
    <location>
        <begin position="61"/>
        <end position="79"/>
    </location>
</feature>
<protein>
    <recommendedName>
        <fullName evidence="2">Extended EGL-27 and MTA1 homology domain-containing protein</fullName>
    </recommendedName>
</protein>
<feature type="region of interest" description="Disordered" evidence="1">
    <location>
        <begin position="836"/>
        <end position="887"/>
    </location>
</feature>
<proteinExistence type="predicted"/>
<feature type="compositionally biased region" description="Basic and acidic residues" evidence="1">
    <location>
        <begin position="85"/>
        <end position="97"/>
    </location>
</feature>
<feature type="compositionally biased region" description="Low complexity" evidence="1">
    <location>
        <begin position="235"/>
        <end position="250"/>
    </location>
</feature>
<evidence type="ECO:0000256" key="1">
    <source>
        <dbReference type="SAM" id="MobiDB-lite"/>
    </source>
</evidence>
<dbReference type="InterPro" id="IPR031724">
    <property type="entry name" value="EELM2"/>
</dbReference>
<feature type="compositionally biased region" description="Basic and acidic residues" evidence="1">
    <location>
        <begin position="251"/>
        <end position="276"/>
    </location>
</feature>
<evidence type="ECO:0000313" key="3">
    <source>
        <dbReference type="EMBL" id="CEM47001.1"/>
    </source>
</evidence>
<dbReference type="VEuPathDB" id="CryptoDB:Cvel_8128"/>
<feature type="region of interest" description="Disordered" evidence="1">
    <location>
        <begin position="696"/>
        <end position="731"/>
    </location>
</feature>
<feature type="domain" description="Extended EGL-27 and MTA1 homology" evidence="2">
    <location>
        <begin position="793"/>
        <end position="860"/>
    </location>
</feature>
<name>A0A0G4HRS9_9ALVE</name>
<gene>
    <name evidence="3" type="ORF">Cvel_8128</name>
</gene>
<feature type="region of interest" description="Disordered" evidence="1">
    <location>
        <begin position="634"/>
        <end position="683"/>
    </location>
</feature>
<evidence type="ECO:0000259" key="2">
    <source>
        <dbReference type="Pfam" id="PF15863"/>
    </source>
</evidence>
<accession>A0A0G4HRS9</accession>
<feature type="region of interest" description="Disordered" evidence="1">
    <location>
        <begin position="197"/>
        <end position="415"/>
    </location>
</feature>
<feature type="compositionally biased region" description="Basic and acidic residues" evidence="1">
    <location>
        <begin position="699"/>
        <end position="708"/>
    </location>
</feature>
<feature type="region of interest" description="Disordered" evidence="1">
    <location>
        <begin position="61"/>
        <end position="97"/>
    </location>
</feature>
<dbReference type="AlphaFoldDB" id="A0A0G4HRS9"/>
<feature type="compositionally biased region" description="Low complexity" evidence="1">
    <location>
        <begin position="324"/>
        <end position="339"/>
    </location>
</feature>
<feature type="compositionally biased region" description="Basic and acidic residues" evidence="1">
    <location>
        <begin position="306"/>
        <end position="322"/>
    </location>
</feature>
<reference evidence="3" key="1">
    <citation type="submission" date="2014-11" db="EMBL/GenBank/DDBJ databases">
        <authorList>
            <person name="Otto D Thomas"/>
            <person name="Naeem Raeece"/>
        </authorList>
    </citation>
    <scope>NUCLEOTIDE SEQUENCE</scope>
</reference>
<feature type="compositionally biased region" description="Basic and acidic residues" evidence="1">
    <location>
        <begin position="354"/>
        <end position="364"/>
    </location>
</feature>
<feature type="compositionally biased region" description="Low complexity" evidence="1">
    <location>
        <begin position="401"/>
        <end position="414"/>
    </location>
</feature>
<feature type="compositionally biased region" description="Pro residues" evidence="1">
    <location>
        <begin position="855"/>
        <end position="871"/>
    </location>
</feature>
<dbReference type="EMBL" id="CDMZ01003613">
    <property type="protein sequence ID" value="CEM47001.1"/>
    <property type="molecule type" value="Genomic_DNA"/>
</dbReference>
<organism evidence="3">
    <name type="scientific">Chromera velia CCMP2878</name>
    <dbReference type="NCBI Taxonomy" id="1169474"/>
    <lineage>
        <taxon>Eukaryota</taxon>
        <taxon>Sar</taxon>
        <taxon>Alveolata</taxon>
        <taxon>Colpodellida</taxon>
        <taxon>Chromeraceae</taxon>
        <taxon>Chromera</taxon>
    </lineage>
</organism>